<feature type="non-terminal residue" evidence="1">
    <location>
        <position position="42"/>
    </location>
</feature>
<organism evidence="1 2">
    <name type="scientific">Gigaspora margarita</name>
    <dbReference type="NCBI Taxonomy" id="4874"/>
    <lineage>
        <taxon>Eukaryota</taxon>
        <taxon>Fungi</taxon>
        <taxon>Fungi incertae sedis</taxon>
        <taxon>Mucoromycota</taxon>
        <taxon>Glomeromycotina</taxon>
        <taxon>Glomeromycetes</taxon>
        <taxon>Diversisporales</taxon>
        <taxon>Gigasporaceae</taxon>
        <taxon>Gigaspora</taxon>
    </lineage>
</organism>
<comment type="caution">
    <text evidence="1">The sequence shown here is derived from an EMBL/GenBank/DDBJ whole genome shotgun (WGS) entry which is preliminary data.</text>
</comment>
<keyword evidence="2" id="KW-1185">Reference proteome</keyword>
<accession>A0ABN7UYI8</accession>
<sequence>MNIFTILSHTTTAITKLPKHDISITSCKNNNTEGLNNDDAES</sequence>
<protein>
    <submittedName>
        <fullName evidence="1">7507_t:CDS:1</fullName>
    </submittedName>
</protein>
<evidence type="ECO:0000313" key="1">
    <source>
        <dbReference type="EMBL" id="CAG8702580.1"/>
    </source>
</evidence>
<dbReference type="EMBL" id="CAJVQB010007399">
    <property type="protein sequence ID" value="CAG8702580.1"/>
    <property type="molecule type" value="Genomic_DNA"/>
</dbReference>
<gene>
    <name evidence="1" type="ORF">GMARGA_LOCUS12221</name>
</gene>
<evidence type="ECO:0000313" key="2">
    <source>
        <dbReference type="Proteomes" id="UP000789901"/>
    </source>
</evidence>
<name>A0ABN7UYI8_GIGMA</name>
<proteinExistence type="predicted"/>
<dbReference type="Proteomes" id="UP000789901">
    <property type="component" value="Unassembled WGS sequence"/>
</dbReference>
<reference evidence="1 2" key="1">
    <citation type="submission" date="2021-06" db="EMBL/GenBank/DDBJ databases">
        <authorList>
            <person name="Kallberg Y."/>
            <person name="Tangrot J."/>
            <person name="Rosling A."/>
        </authorList>
    </citation>
    <scope>NUCLEOTIDE SEQUENCE [LARGE SCALE GENOMIC DNA]</scope>
    <source>
        <strain evidence="1 2">120-4 pot B 10/14</strain>
    </source>
</reference>